<dbReference type="EMBL" id="AP012204">
    <property type="protein sequence ID" value="BAK37540.1"/>
    <property type="molecule type" value="Genomic_DNA"/>
</dbReference>
<feature type="transmembrane region" description="Helical" evidence="1">
    <location>
        <begin position="21"/>
        <end position="42"/>
    </location>
</feature>
<keyword evidence="1" id="KW-1133">Transmembrane helix</keyword>
<accession>F5XTU1</accession>
<feature type="transmembrane region" description="Helical" evidence="1">
    <location>
        <begin position="54"/>
        <end position="78"/>
    </location>
</feature>
<evidence type="ECO:0008006" key="4">
    <source>
        <dbReference type="Google" id="ProtNLM"/>
    </source>
</evidence>
<dbReference type="OrthoDB" id="4870738at2"/>
<name>F5XTU1_MICPN</name>
<protein>
    <recommendedName>
        <fullName evidence="4">Integral membrane protein</fullName>
    </recommendedName>
</protein>
<evidence type="ECO:0000313" key="2">
    <source>
        <dbReference type="EMBL" id="BAK37540.1"/>
    </source>
</evidence>
<reference evidence="2 3" key="1">
    <citation type="submission" date="2011-05" db="EMBL/GenBank/DDBJ databases">
        <title>Whole genome sequence of Microlunatus phosphovorus NM-1.</title>
        <authorList>
            <person name="Hosoyama A."/>
            <person name="Sasaki K."/>
            <person name="Harada T."/>
            <person name="Igarashi R."/>
            <person name="Kawakoshi A."/>
            <person name="Sasagawa M."/>
            <person name="Fukada J."/>
            <person name="Nakamura S."/>
            <person name="Katano Y."/>
            <person name="Hanada S."/>
            <person name="Kamagata Y."/>
            <person name="Nakamura N."/>
            <person name="Yamazaki S."/>
            <person name="Fujita N."/>
        </authorList>
    </citation>
    <scope>NUCLEOTIDE SEQUENCE [LARGE SCALE GENOMIC DNA]</scope>
    <source>
        <strain evidence="3">ATCC 700054 / DSM 10555 / JCM 9379 / NBRC 101784 / NCIMB 13414 / VKM Ac-1990 / NM-1</strain>
    </source>
</reference>
<organism evidence="2 3">
    <name type="scientific">Microlunatus phosphovorus (strain ATCC 700054 / DSM 10555 / JCM 9379 / NBRC 101784 / NCIMB 13414 / VKM Ac-1990 / NM-1)</name>
    <dbReference type="NCBI Taxonomy" id="1032480"/>
    <lineage>
        <taxon>Bacteria</taxon>
        <taxon>Bacillati</taxon>
        <taxon>Actinomycetota</taxon>
        <taxon>Actinomycetes</taxon>
        <taxon>Propionibacteriales</taxon>
        <taxon>Propionibacteriaceae</taxon>
        <taxon>Microlunatus</taxon>
    </lineage>
</organism>
<keyword evidence="3" id="KW-1185">Reference proteome</keyword>
<proteinExistence type="predicted"/>
<dbReference type="Proteomes" id="UP000007947">
    <property type="component" value="Chromosome"/>
</dbReference>
<dbReference type="STRING" id="1032480.MLP_45260"/>
<dbReference type="RefSeq" id="WP_013865374.1">
    <property type="nucleotide sequence ID" value="NC_015635.1"/>
</dbReference>
<keyword evidence="1" id="KW-0472">Membrane</keyword>
<keyword evidence="1" id="KW-0812">Transmembrane</keyword>
<evidence type="ECO:0000313" key="3">
    <source>
        <dbReference type="Proteomes" id="UP000007947"/>
    </source>
</evidence>
<dbReference type="HOGENOM" id="CLU_173989_0_0_11"/>
<evidence type="ECO:0000256" key="1">
    <source>
        <dbReference type="SAM" id="Phobius"/>
    </source>
</evidence>
<dbReference type="AlphaFoldDB" id="F5XTU1"/>
<gene>
    <name evidence="2" type="ordered locus">MLP_45260</name>
</gene>
<dbReference type="KEGG" id="mph:MLP_45260"/>
<sequence>MTSPTTPQPGRPVVLEAAPRGLWPTLIGAVMALLAPMFGFLVGTSLGPGSGGTAISPIHLGLFLGVVLGGCGVLLAAVGGRRLYRTHREQQGAREDQE</sequence>
<dbReference type="eggNOG" id="ENOG5033M3Z">
    <property type="taxonomic scope" value="Bacteria"/>
</dbReference>